<organism evidence="5 6">
    <name type="scientific">Aerophobetes bacterium</name>
    <dbReference type="NCBI Taxonomy" id="2030807"/>
    <lineage>
        <taxon>Bacteria</taxon>
        <taxon>Candidatus Aerophobota</taxon>
    </lineage>
</organism>
<reference evidence="5 6" key="1">
    <citation type="submission" date="2018-06" db="EMBL/GenBank/DDBJ databases">
        <title>Extensive metabolic versatility and redundancy in microbially diverse, dynamic hydrothermal sediments.</title>
        <authorList>
            <person name="Dombrowski N."/>
            <person name="Teske A."/>
            <person name="Baker B.J."/>
        </authorList>
    </citation>
    <scope>NUCLEOTIDE SEQUENCE [LARGE SCALE GENOMIC DNA]</scope>
    <source>
        <strain evidence="5">B47_G16</strain>
    </source>
</reference>
<sequence>MGGFYIGRERKARKAYGFDEVALVPGDVTLDPDDVDISWKIGNLTLEVPILASAMDGVVDTNFAIQLGKLGGLAVLNLTGIQTRYENPAEVIEEIVNSSPKEAVRIIQRIYKEPIKEELIEERIKEVKKAGVPIAVSCIPQQAARFGPIAQEAGADVFVVQATVVTAKYKSSKQERLDFTKFCKELSIPVIAGNCVSYRAAYELMQTGIDAILVGVGPGAACTTREVLGVGVPQVTATIDVAAARDDYFRRSGRYVSVITDGGMRTGGDICKALAAGADAVMIGSAFARAKEAPGKGYHWGMATSDENLPRGARIKVGTTGTLKEILYGPARLDDGSQNLIWAIRTCMGYCGVTNIKEMHEVEMVIAPAIKSEGKFFQRAQRIITESLSS</sequence>
<evidence type="ECO:0000256" key="1">
    <source>
        <dbReference type="ARBA" id="ARBA00005502"/>
    </source>
</evidence>
<dbReference type="InterPro" id="IPR005992">
    <property type="entry name" value="IMP_DH-rel2"/>
</dbReference>
<dbReference type="AlphaFoldDB" id="A0A497E4F2"/>
<dbReference type="Proteomes" id="UP000279422">
    <property type="component" value="Unassembled WGS sequence"/>
</dbReference>
<feature type="domain" description="IMP dehydrogenase/GMP reductase" evidence="4">
    <location>
        <begin position="15"/>
        <end position="363"/>
    </location>
</feature>
<dbReference type="GO" id="GO:0006183">
    <property type="term" value="P:GTP biosynthetic process"/>
    <property type="evidence" value="ECO:0007669"/>
    <property type="project" value="TreeGrafter"/>
</dbReference>
<dbReference type="InterPro" id="IPR013785">
    <property type="entry name" value="Aldolase_TIM"/>
</dbReference>
<evidence type="ECO:0000256" key="3">
    <source>
        <dbReference type="ARBA" id="ARBA00023027"/>
    </source>
</evidence>
<proteinExistence type="inferred from homology"/>
<gene>
    <name evidence="5" type="ORF">DRJ00_03410</name>
</gene>
<accession>A0A497E4F2</accession>
<dbReference type="PANTHER" id="PTHR11911:SF85">
    <property type="entry name" value="INOSINE-5'-MONOPHOSPHATE DEHYDROGENASE"/>
    <property type="match status" value="1"/>
</dbReference>
<dbReference type="PANTHER" id="PTHR11911">
    <property type="entry name" value="INOSINE-5-MONOPHOSPHATE DEHYDROGENASE RELATED"/>
    <property type="match status" value="1"/>
</dbReference>
<dbReference type="GO" id="GO:0003938">
    <property type="term" value="F:IMP dehydrogenase activity"/>
    <property type="evidence" value="ECO:0007669"/>
    <property type="project" value="InterPro"/>
</dbReference>
<evidence type="ECO:0000313" key="6">
    <source>
        <dbReference type="Proteomes" id="UP000279422"/>
    </source>
</evidence>
<dbReference type="CDD" id="cd00381">
    <property type="entry name" value="IMPDH"/>
    <property type="match status" value="1"/>
</dbReference>
<keyword evidence="3" id="KW-0520">NAD</keyword>
<dbReference type="Gene3D" id="3.20.20.70">
    <property type="entry name" value="Aldolase class I"/>
    <property type="match status" value="1"/>
</dbReference>
<protein>
    <submittedName>
        <fullName evidence="5">GuaB3 family IMP dehydrogenase-related protein</fullName>
    </submittedName>
</protein>
<evidence type="ECO:0000313" key="5">
    <source>
        <dbReference type="EMBL" id="RLE09745.1"/>
    </source>
</evidence>
<dbReference type="InterPro" id="IPR005990">
    <property type="entry name" value="IMP_DH"/>
</dbReference>
<dbReference type="Pfam" id="PF00478">
    <property type="entry name" value="IMPDH"/>
    <property type="match status" value="1"/>
</dbReference>
<keyword evidence="2" id="KW-0560">Oxidoreductase</keyword>
<comment type="caution">
    <text evidence="5">The sequence shown here is derived from an EMBL/GenBank/DDBJ whole genome shotgun (WGS) entry which is preliminary data.</text>
</comment>
<evidence type="ECO:0000259" key="4">
    <source>
        <dbReference type="Pfam" id="PF00478"/>
    </source>
</evidence>
<dbReference type="EMBL" id="QMPZ01000031">
    <property type="protein sequence ID" value="RLE09745.1"/>
    <property type="molecule type" value="Genomic_DNA"/>
</dbReference>
<dbReference type="SMART" id="SM01240">
    <property type="entry name" value="IMPDH"/>
    <property type="match status" value="1"/>
</dbReference>
<dbReference type="InterPro" id="IPR001093">
    <property type="entry name" value="IMP_DH_GMPRt"/>
</dbReference>
<comment type="similarity">
    <text evidence="1">Belongs to the IMPDH/GMPR family.</text>
</comment>
<dbReference type="SUPFAM" id="SSF51412">
    <property type="entry name" value="Inosine monophosphate dehydrogenase (IMPDH)"/>
    <property type="match status" value="1"/>
</dbReference>
<evidence type="ECO:0000256" key="2">
    <source>
        <dbReference type="ARBA" id="ARBA00023002"/>
    </source>
</evidence>
<dbReference type="NCBIfam" id="TIGR01304">
    <property type="entry name" value="IMP_DH_rel_2"/>
    <property type="match status" value="1"/>
</dbReference>
<name>A0A497E4F2_UNCAE</name>